<dbReference type="SUPFAM" id="SSF56601">
    <property type="entry name" value="beta-lactamase/transpeptidase-like"/>
    <property type="match status" value="1"/>
</dbReference>
<feature type="region of interest" description="Disordered" evidence="1">
    <location>
        <begin position="68"/>
        <end position="89"/>
    </location>
</feature>
<proteinExistence type="predicted"/>
<dbReference type="Proteomes" id="UP000199088">
    <property type="component" value="Unassembled WGS sequence"/>
</dbReference>
<dbReference type="Gene3D" id="3.40.710.10">
    <property type="entry name" value="DD-peptidase/beta-lactamase superfamily"/>
    <property type="match status" value="1"/>
</dbReference>
<organism evidence="4 5">
    <name type="scientific">Klenkia soli</name>
    <dbReference type="NCBI Taxonomy" id="1052260"/>
    <lineage>
        <taxon>Bacteria</taxon>
        <taxon>Bacillati</taxon>
        <taxon>Actinomycetota</taxon>
        <taxon>Actinomycetes</taxon>
        <taxon>Geodermatophilales</taxon>
        <taxon>Geodermatophilaceae</taxon>
        <taxon>Klenkia</taxon>
    </lineage>
</organism>
<dbReference type="InterPro" id="IPR012338">
    <property type="entry name" value="Beta-lactam/transpept-like"/>
</dbReference>
<dbReference type="RefSeq" id="WP_165617499.1">
    <property type="nucleotide sequence ID" value="NZ_FNIR01000003.1"/>
</dbReference>
<gene>
    <name evidence="4" type="ORF">SAMN05660199_01262</name>
</gene>
<evidence type="ECO:0000259" key="3">
    <source>
        <dbReference type="Pfam" id="PF13354"/>
    </source>
</evidence>
<dbReference type="GO" id="GO:0008800">
    <property type="term" value="F:beta-lactamase activity"/>
    <property type="evidence" value="ECO:0007669"/>
    <property type="project" value="InterPro"/>
</dbReference>
<accession>A0A1H0GJN0</accession>
<name>A0A1H0GJN0_9ACTN</name>
<evidence type="ECO:0000313" key="5">
    <source>
        <dbReference type="Proteomes" id="UP000199088"/>
    </source>
</evidence>
<dbReference type="GO" id="GO:0030655">
    <property type="term" value="P:beta-lactam antibiotic catabolic process"/>
    <property type="evidence" value="ECO:0007669"/>
    <property type="project" value="InterPro"/>
</dbReference>
<dbReference type="InterPro" id="IPR045155">
    <property type="entry name" value="Beta-lactam_cat"/>
</dbReference>
<dbReference type="AlphaFoldDB" id="A0A1H0GJN0"/>
<evidence type="ECO:0000256" key="2">
    <source>
        <dbReference type="SAM" id="SignalP"/>
    </source>
</evidence>
<evidence type="ECO:0000313" key="4">
    <source>
        <dbReference type="EMBL" id="SDO07078.1"/>
    </source>
</evidence>
<keyword evidence="5" id="KW-1185">Reference proteome</keyword>
<keyword evidence="2" id="KW-0732">Signal</keyword>
<protein>
    <submittedName>
        <fullName evidence="4">Beta-lactamase enzyme family protein</fullName>
    </submittedName>
</protein>
<dbReference type="STRING" id="1052260.SAMN05660199_01262"/>
<feature type="signal peptide" evidence="2">
    <location>
        <begin position="1"/>
        <end position="20"/>
    </location>
</feature>
<dbReference type="Pfam" id="PF13354">
    <property type="entry name" value="Beta-lactamase2"/>
    <property type="match status" value="1"/>
</dbReference>
<feature type="chain" id="PRO_5011655800" evidence="2">
    <location>
        <begin position="21"/>
        <end position="287"/>
    </location>
</feature>
<feature type="domain" description="Beta-lactamase class A catalytic" evidence="3">
    <location>
        <begin position="106"/>
        <end position="256"/>
    </location>
</feature>
<evidence type="ECO:0000256" key="1">
    <source>
        <dbReference type="SAM" id="MobiDB-lite"/>
    </source>
</evidence>
<dbReference type="EMBL" id="FNIR01000003">
    <property type="protein sequence ID" value="SDO07078.1"/>
    <property type="molecule type" value="Genomic_DNA"/>
</dbReference>
<sequence length="287" mass="28445">MTVAAVLVAGLLVEADAASAAPAVPAPTPVLTAPAVPGRTAAVVPPATVALAAFGGTGSLVALVGPSPRPVSSSAGHRGTAAPSTAGDVDAPVPTASLVKLYLAEGILSAARTAGTVVPELDLARITAMLTTSDDTAASELWVAHDGPAVVVDVAARYGLRATAPPTPDPGAWGSATTSAADLATFLADLPDRAHPDDADLLLELLAQATPVGADGFDQSFGLLGPTRSADVAAKQGWMCCVAGQRYLHSVGLQDGRVVVLLASFPADVDWSVARAAVDAAATAISR</sequence>
<reference evidence="5" key="1">
    <citation type="submission" date="2016-10" db="EMBL/GenBank/DDBJ databases">
        <authorList>
            <person name="Varghese N."/>
            <person name="Submissions S."/>
        </authorList>
    </citation>
    <scope>NUCLEOTIDE SEQUENCE [LARGE SCALE GENOMIC DNA]</scope>
    <source>
        <strain evidence="5">DSM 45843</strain>
    </source>
</reference>